<dbReference type="Proteomes" id="UP000297716">
    <property type="component" value="Unassembled WGS sequence"/>
</dbReference>
<accession>A0A4Z0ZAM6</accession>
<reference evidence="3 4" key="1">
    <citation type="submission" date="2019-03" db="EMBL/GenBank/DDBJ databases">
        <title>Draft genome sequence of Xylaria hypoxylon DSM 108379, a ubiquitous saprotrophic-parasitic fungi on hardwood.</title>
        <authorList>
            <person name="Buettner E."/>
            <person name="Leonhardt S."/>
            <person name="Gebauer A.M."/>
            <person name="Liers C."/>
            <person name="Hofrichter M."/>
            <person name="Kellner H."/>
        </authorList>
    </citation>
    <scope>NUCLEOTIDE SEQUENCE [LARGE SCALE GENOMIC DNA]</scope>
    <source>
        <strain evidence="3 4">DSM 108379</strain>
    </source>
</reference>
<evidence type="ECO:0000313" key="3">
    <source>
        <dbReference type="EMBL" id="TGJ85652.1"/>
    </source>
</evidence>
<feature type="region of interest" description="Disordered" evidence="2">
    <location>
        <begin position="1"/>
        <end position="152"/>
    </location>
</feature>
<keyword evidence="1" id="KW-0175">Coiled coil</keyword>
<feature type="compositionally biased region" description="Low complexity" evidence="2">
    <location>
        <begin position="592"/>
        <end position="609"/>
    </location>
</feature>
<evidence type="ECO:0000256" key="2">
    <source>
        <dbReference type="SAM" id="MobiDB-lite"/>
    </source>
</evidence>
<protein>
    <submittedName>
        <fullName evidence="3">Uncharacterized protein</fullName>
    </submittedName>
</protein>
<feature type="coiled-coil region" evidence="1">
    <location>
        <begin position="460"/>
        <end position="519"/>
    </location>
</feature>
<organism evidence="3 4">
    <name type="scientific">Xylaria hypoxylon</name>
    <dbReference type="NCBI Taxonomy" id="37992"/>
    <lineage>
        <taxon>Eukaryota</taxon>
        <taxon>Fungi</taxon>
        <taxon>Dikarya</taxon>
        <taxon>Ascomycota</taxon>
        <taxon>Pezizomycotina</taxon>
        <taxon>Sordariomycetes</taxon>
        <taxon>Xylariomycetidae</taxon>
        <taxon>Xylariales</taxon>
        <taxon>Xylariaceae</taxon>
        <taxon>Xylaria</taxon>
    </lineage>
</organism>
<feature type="compositionally biased region" description="Basic and acidic residues" evidence="2">
    <location>
        <begin position="1"/>
        <end position="15"/>
    </location>
</feature>
<dbReference type="AlphaFoldDB" id="A0A4Z0ZAM6"/>
<feature type="compositionally biased region" description="Polar residues" evidence="2">
    <location>
        <begin position="280"/>
        <end position="303"/>
    </location>
</feature>
<proteinExistence type="predicted"/>
<sequence>MRDCSTRPLYDRNDLDDPSPIIIPDQRQQRSLSSNSPTSHSSPVAARSTPASQRRLRRTPNFSATPSPRPEEQQRLPSPSRVTVTLGPAGRYVLADEFSGRKQQSGRPNATRQLSQGNLSSSSGATSASFRRRVADSNLEDTHERNSHPVLRISQNTHNSILYALEATLRGPNTISIDPVECYSQMAELMSGRGPATSNGNGAPSVRAPSGRSAVGSPSGIKGPKAIMQLRAEREARQKEERERQQRQQREQDTRAQEEAEHRAAEKAAEIRRTTAAGAGSSNVGVDPSTSRQSGQPTSNRLNADSGGRTARTTGIPTSAQAQASQSARNEQVPSRPPQGASGPSVTGVAAGGPSGTQSRPGEFSSISIGRGRNSFPHAFERWETLSAHWEGLTSFWIRRLEQNSSEIQGDPIAQQLSRQVTDLSSAGANLFHAVVELQRLRASSERKFQRWFFETRTELERNQEVTAMLEAALEEERRNRADAIRKAVEQEQGSSKLHKQLAEMRKELTISKEEARRAWEELGRREQEERDRTTSLQLGQPTIVGGVQVVPMTQGVSRGNTQREPRYAQPEMPQYTQSSGTPRTTRPEYTQAPAVQPVPASSSGPSPAFQTPSSVHHQQSYASEGTMSEEEFETPATQPGAYHAPVSVPPQPQYSSAPDYSGSGYSTTGWEDLPSHHHPTRLSDVLEEEEERSRTSASQLSRR</sequence>
<keyword evidence="4" id="KW-1185">Reference proteome</keyword>
<name>A0A4Z0ZAM6_9PEZI</name>
<feature type="region of interest" description="Disordered" evidence="2">
    <location>
        <begin position="552"/>
        <end position="704"/>
    </location>
</feature>
<dbReference type="OrthoDB" id="5945798at2759"/>
<feature type="region of interest" description="Disordered" evidence="2">
    <location>
        <begin position="193"/>
        <end position="371"/>
    </location>
</feature>
<feature type="compositionally biased region" description="Polar residues" evidence="2">
    <location>
        <begin position="610"/>
        <end position="627"/>
    </location>
</feature>
<feature type="compositionally biased region" description="Polar residues" evidence="2">
    <location>
        <begin position="575"/>
        <end position="589"/>
    </location>
</feature>
<comment type="caution">
    <text evidence="3">The sequence shown here is derived from an EMBL/GenBank/DDBJ whole genome shotgun (WGS) entry which is preliminary data.</text>
</comment>
<dbReference type="EMBL" id="SKBN01000041">
    <property type="protein sequence ID" value="TGJ85652.1"/>
    <property type="molecule type" value="Genomic_DNA"/>
</dbReference>
<gene>
    <name evidence="3" type="ORF">E0Z10_g3101</name>
</gene>
<dbReference type="STRING" id="37992.A0A4Z0ZAM6"/>
<feature type="compositionally biased region" description="Basic and acidic residues" evidence="2">
    <location>
        <begin position="231"/>
        <end position="273"/>
    </location>
</feature>
<feature type="compositionally biased region" description="Polar residues" evidence="2">
    <location>
        <begin position="356"/>
        <end position="368"/>
    </location>
</feature>
<feature type="compositionally biased region" description="Low complexity" evidence="2">
    <location>
        <begin position="18"/>
        <end position="42"/>
    </location>
</feature>
<evidence type="ECO:0000256" key="1">
    <source>
        <dbReference type="SAM" id="Coils"/>
    </source>
</evidence>
<feature type="compositionally biased region" description="Low complexity" evidence="2">
    <location>
        <begin position="113"/>
        <end position="129"/>
    </location>
</feature>
<feature type="compositionally biased region" description="Polar residues" evidence="2">
    <location>
        <begin position="101"/>
        <end position="112"/>
    </location>
</feature>
<evidence type="ECO:0000313" key="4">
    <source>
        <dbReference type="Proteomes" id="UP000297716"/>
    </source>
</evidence>
<feature type="compositionally biased region" description="Low complexity" evidence="2">
    <location>
        <begin position="319"/>
        <end position="328"/>
    </location>
</feature>